<evidence type="ECO:0000259" key="3">
    <source>
        <dbReference type="PROSITE" id="PS50050"/>
    </source>
</evidence>
<feature type="transmembrane region" description="Helical" evidence="2">
    <location>
        <begin position="195"/>
        <end position="214"/>
    </location>
</feature>
<dbReference type="PRINTS" id="PR01680">
    <property type="entry name" value="TNFACTORR6"/>
</dbReference>
<keyword evidence="2" id="KW-1133">Transmembrane helix</keyword>
<accession>A0AAD7S4Y3</accession>
<reference evidence="4" key="1">
    <citation type="journal article" date="2023" name="Science">
        <title>Genome structures resolve the early diversification of teleost fishes.</title>
        <authorList>
            <person name="Parey E."/>
            <person name="Louis A."/>
            <person name="Montfort J."/>
            <person name="Bouchez O."/>
            <person name="Roques C."/>
            <person name="Iampietro C."/>
            <person name="Lluch J."/>
            <person name="Castinel A."/>
            <person name="Donnadieu C."/>
            <person name="Desvignes T."/>
            <person name="Floi Bucao C."/>
            <person name="Jouanno E."/>
            <person name="Wen M."/>
            <person name="Mejri S."/>
            <person name="Dirks R."/>
            <person name="Jansen H."/>
            <person name="Henkel C."/>
            <person name="Chen W.J."/>
            <person name="Zahm M."/>
            <person name="Cabau C."/>
            <person name="Klopp C."/>
            <person name="Thompson A.W."/>
            <person name="Robinson-Rechavi M."/>
            <person name="Braasch I."/>
            <person name="Lecointre G."/>
            <person name="Bobe J."/>
            <person name="Postlethwait J.H."/>
            <person name="Berthelot C."/>
            <person name="Roest Crollius H."/>
            <person name="Guiguen Y."/>
        </authorList>
    </citation>
    <scope>NUCLEOTIDE SEQUENCE</scope>
    <source>
        <strain evidence="4">NC1722</strain>
    </source>
</reference>
<keyword evidence="1" id="KW-1015">Disulfide bond</keyword>
<dbReference type="InterPro" id="IPR001368">
    <property type="entry name" value="TNFR/NGFR_Cys_rich_reg"/>
</dbReference>
<dbReference type="GO" id="GO:0006924">
    <property type="term" value="P:activation-induced cell death of T cells"/>
    <property type="evidence" value="ECO:0007669"/>
    <property type="project" value="TreeGrafter"/>
</dbReference>
<keyword evidence="5" id="KW-1185">Reference proteome</keyword>
<dbReference type="PROSITE" id="PS50050">
    <property type="entry name" value="TNFR_NGFR_2"/>
    <property type="match status" value="2"/>
</dbReference>
<dbReference type="GO" id="GO:0006955">
    <property type="term" value="P:immune response"/>
    <property type="evidence" value="ECO:0007669"/>
    <property type="project" value="InterPro"/>
</dbReference>
<dbReference type="GO" id="GO:0045121">
    <property type="term" value="C:membrane raft"/>
    <property type="evidence" value="ECO:0007669"/>
    <property type="project" value="TreeGrafter"/>
</dbReference>
<feature type="domain" description="TNFR-Cys" evidence="3">
    <location>
        <begin position="101"/>
        <end position="143"/>
    </location>
</feature>
<sequence>MFQNSKVLYEEVIRQTQAAEVHSTAPKMKHFQFLLPLFSLSVAYLAAQCTAERGGRARNRRNVQECHYGYEDYDGRKCCKCPLGFHVQMQCSKGNQTTCDECEPGTYLDHDNFLDSCELCTSCDSKANLETKYPCTVKQNTVCTCQKGYYCDKGLKEECKACYPCKPCEDGYVIDKECTSTNDTVCKEAEGGGPWWIVLIVIIVIMIPVGVYIFKKQKQKSFSFGKPKKGHTEDLGKEMKDMDEYTPLKGIDLTPHLYDIVNELGLTAITELARGDMCATSIEFADADARNNAKEKCYIILKDWLDFMRPAANVRDAYSSEAVS</sequence>
<dbReference type="GO" id="GO:0043066">
    <property type="term" value="P:negative regulation of apoptotic process"/>
    <property type="evidence" value="ECO:0007669"/>
    <property type="project" value="TreeGrafter"/>
</dbReference>
<dbReference type="GO" id="GO:0097049">
    <property type="term" value="P:motor neuron apoptotic process"/>
    <property type="evidence" value="ECO:0007669"/>
    <property type="project" value="TreeGrafter"/>
</dbReference>
<keyword evidence="2" id="KW-0472">Membrane</keyword>
<keyword evidence="2" id="KW-0812">Transmembrane</keyword>
<dbReference type="GO" id="GO:0032872">
    <property type="term" value="P:regulation of stress-activated MAPK cascade"/>
    <property type="evidence" value="ECO:0007669"/>
    <property type="project" value="TreeGrafter"/>
</dbReference>
<dbReference type="Pfam" id="PF00020">
    <property type="entry name" value="TNFR_c6"/>
    <property type="match status" value="2"/>
</dbReference>
<dbReference type="GO" id="GO:0031265">
    <property type="term" value="C:CD95 death-inducing signaling complex"/>
    <property type="evidence" value="ECO:0007669"/>
    <property type="project" value="TreeGrafter"/>
</dbReference>
<evidence type="ECO:0000256" key="1">
    <source>
        <dbReference type="PROSITE-ProRule" id="PRU00206"/>
    </source>
</evidence>
<feature type="disulfide bond" evidence="1">
    <location>
        <begin position="168"/>
        <end position="186"/>
    </location>
</feature>
<proteinExistence type="predicted"/>
<dbReference type="InterPro" id="IPR008063">
    <property type="entry name" value="Fas_rcpt"/>
</dbReference>
<feature type="repeat" description="TNFR-Cys" evidence="1">
    <location>
        <begin position="101"/>
        <end position="143"/>
    </location>
</feature>
<feature type="repeat" description="TNFR-Cys" evidence="1">
    <location>
        <begin position="144"/>
        <end position="186"/>
    </location>
</feature>
<feature type="disulfide bond" evidence="1">
    <location>
        <begin position="165"/>
        <end position="178"/>
    </location>
</feature>
<dbReference type="GO" id="GO:0097527">
    <property type="term" value="P:necroptotic signaling pathway"/>
    <property type="evidence" value="ECO:0007669"/>
    <property type="project" value="TreeGrafter"/>
</dbReference>
<dbReference type="InterPro" id="IPR011029">
    <property type="entry name" value="DEATH-like_dom_sf"/>
</dbReference>
<evidence type="ECO:0000256" key="2">
    <source>
        <dbReference type="SAM" id="Phobius"/>
    </source>
</evidence>
<name>A0AAD7S4Y3_9TELE</name>
<dbReference type="GO" id="GO:0005031">
    <property type="term" value="F:tumor necrosis factor receptor activity"/>
    <property type="evidence" value="ECO:0007669"/>
    <property type="project" value="TreeGrafter"/>
</dbReference>
<dbReference type="GO" id="GO:0009897">
    <property type="term" value="C:external side of plasma membrane"/>
    <property type="evidence" value="ECO:0007669"/>
    <property type="project" value="TreeGrafter"/>
</dbReference>
<comment type="caution">
    <text evidence="1">Lacks conserved residue(s) required for the propagation of feature annotation.</text>
</comment>
<dbReference type="PANTHER" id="PTHR46874:SF1">
    <property type="entry name" value="TUMOR NECROSIS FACTOR RECEPTOR SUPERFAMILY MEMBER 6"/>
    <property type="match status" value="1"/>
</dbReference>
<dbReference type="Gene3D" id="1.10.533.10">
    <property type="entry name" value="Death Domain, Fas"/>
    <property type="match status" value="1"/>
</dbReference>
<protein>
    <recommendedName>
        <fullName evidence="3">TNFR-Cys domain-containing protein</fullName>
    </recommendedName>
</protein>
<feature type="domain" description="TNFR-Cys" evidence="3">
    <location>
        <begin position="144"/>
        <end position="186"/>
    </location>
</feature>
<dbReference type="SMART" id="SM00208">
    <property type="entry name" value="TNFR"/>
    <property type="match status" value="3"/>
</dbReference>
<dbReference type="GO" id="GO:0097192">
    <property type="term" value="P:extrinsic apoptotic signaling pathway in absence of ligand"/>
    <property type="evidence" value="ECO:0007669"/>
    <property type="project" value="TreeGrafter"/>
</dbReference>
<dbReference type="PANTHER" id="PTHR46874">
    <property type="entry name" value="TUMOR NECROSIS FACTOR RECEPTOR SUPERFAMILY MEMBER 6"/>
    <property type="match status" value="1"/>
</dbReference>
<dbReference type="EMBL" id="JAINUG010000110">
    <property type="protein sequence ID" value="KAJ8396049.1"/>
    <property type="molecule type" value="Genomic_DNA"/>
</dbReference>
<comment type="caution">
    <text evidence="4">The sequence shown here is derived from an EMBL/GenBank/DDBJ whole genome shotgun (WGS) entry which is preliminary data.</text>
</comment>
<dbReference type="Gene3D" id="2.10.50.10">
    <property type="entry name" value="Tumor Necrosis Factor Receptor, subunit A, domain 2"/>
    <property type="match status" value="3"/>
</dbReference>
<evidence type="ECO:0000313" key="4">
    <source>
        <dbReference type="EMBL" id="KAJ8396049.1"/>
    </source>
</evidence>
<feature type="disulfide bond" evidence="1">
    <location>
        <begin position="102"/>
        <end position="117"/>
    </location>
</feature>
<evidence type="ECO:0000313" key="5">
    <source>
        <dbReference type="Proteomes" id="UP001221898"/>
    </source>
</evidence>
<dbReference type="SUPFAM" id="SSF57586">
    <property type="entry name" value="TNF receptor-like"/>
    <property type="match status" value="2"/>
</dbReference>
<dbReference type="AlphaFoldDB" id="A0AAD7S4Y3"/>
<gene>
    <name evidence="4" type="ORF">AAFF_G00025810</name>
</gene>
<dbReference type="Proteomes" id="UP001221898">
    <property type="component" value="Unassembled WGS sequence"/>
</dbReference>
<organism evidence="4 5">
    <name type="scientific">Aldrovandia affinis</name>
    <dbReference type="NCBI Taxonomy" id="143900"/>
    <lineage>
        <taxon>Eukaryota</taxon>
        <taxon>Metazoa</taxon>
        <taxon>Chordata</taxon>
        <taxon>Craniata</taxon>
        <taxon>Vertebrata</taxon>
        <taxon>Euteleostomi</taxon>
        <taxon>Actinopterygii</taxon>
        <taxon>Neopterygii</taxon>
        <taxon>Teleostei</taxon>
        <taxon>Notacanthiformes</taxon>
        <taxon>Halosauridae</taxon>
        <taxon>Aldrovandia</taxon>
    </lineage>
</organism>
<dbReference type="PROSITE" id="PS00652">
    <property type="entry name" value="TNFR_NGFR_1"/>
    <property type="match status" value="1"/>
</dbReference>